<dbReference type="AlphaFoldDB" id="A0A6L2ZRC8"/>
<protein>
    <submittedName>
        <fullName evidence="2">Tail fiber protein</fullName>
    </submittedName>
</protein>
<dbReference type="EMBL" id="BLXO01000011">
    <property type="protein sequence ID" value="GFN47417.1"/>
    <property type="molecule type" value="Genomic_DNA"/>
</dbReference>
<dbReference type="Proteomes" id="UP000504714">
    <property type="component" value="Unassembled WGS sequence"/>
</dbReference>
<gene>
    <name evidence="2" type="ORF">RINTU1_34820</name>
</gene>
<reference evidence="2 3" key="1">
    <citation type="submission" date="2020-06" db="EMBL/GenBank/DDBJ databases">
        <title>The genome sequence of Candidatus Regiella insecticola strain Tut.</title>
        <authorList>
            <person name="Nikoh N."/>
            <person name="Tsuchida T."/>
            <person name="Koga R."/>
            <person name="Oshima K."/>
            <person name="Hattori M."/>
            <person name="Fukatsu T."/>
        </authorList>
    </citation>
    <scope>NUCLEOTIDE SEQUENCE [LARGE SCALE GENOMIC DNA]</scope>
    <source>
        <strain evidence="2 3">Tut</strain>
    </source>
</reference>
<dbReference type="RefSeq" id="WP_176488872.1">
    <property type="nucleotide sequence ID" value="NZ_BLXO01000011.1"/>
</dbReference>
<evidence type="ECO:0000313" key="3">
    <source>
        <dbReference type="Proteomes" id="UP000504714"/>
    </source>
</evidence>
<organism evidence="2 3">
    <name type="scientific">Candidatus Regiella insecticola</name>
    <dbReference type="NCBI Taxonomy" id="138073"/>
    <lineage>
        <taxon>Bacteria</taxon>
        <taxon>Pseudomonadati</taxon>
        <taxon>Pseudomonadota</taxon>
        <taxon>Gammaproteobacteria</taxon>
        <taxon>Enterobacterales</taxon>
        <taxon>Enterobacteriaceae</taxon>
        <taxon>aphid secondary symbionts</taxon>
        <taxon>Candidatus Regiella</taxon>
    </lineage>
</organism>
<evidence type="ECO:0000313" key="2">
    <source>
        <dbReference type="EMBL" id="GFN47417.1"/>
    </source>
</evidence>
<name>A0A6L2ZRC8_9ENTR</name>
<proteinExistence type="predicted"/>
<feature type="region of interest" description="Disordered" evidence="1">
    <location>
        <begin position="1"/>
        <end position="21"/>
    </location>
</feature>
<comment type="caution">
    <text evidence="2">The sequence shown here is derived from an EMBL/GenBank/DDBJ whole genome shotgun (WGS) entry which is preliminary data.</text>
</comment>
<sequence length="595" mass="64663">MSSEEKITKSTTIPKGLVPDKYTKDGPEEAFFKQCLHAINDNTDSLSNQRNELTSLRSNIASIEKRLENNQGLTELKEQFKKLNGDPEALVELLDDRSPDTWLSSNIERFKSLLNAPHAVSAIIGKPSVLTALAGNSGAMEQVVACVTAMHAIADSQIALQIMVNSNTAMAKMVGNPVAMDVLCENPITLTVLLKNPSAIQLINDSSMAITKLIAGLAGLKPQEWESMTALAGNSEAVLKIAANDRAMLALTISDKAMLAVASSAKALNAIIQRSCACQKIEARLQKHRRTLHQTLQNASSDTFTRAKKQLNSEGATRISENDATFCIPTSCSDSTDTDYNIHSLLSGNRLLASTKVSAKKEENIDMGIALRGVEIKRGVLINGPSGKGQVKFDTFTAAKALSTIKPDAKNELAKRIAELTGLDSSTYSDLNKIISSESAMVKISNNTDAMKEVVASADALYRIIKSATASCIIESKLQSHRDDVKKTLESAPSSLFIKQFDKVTYKDNIKVIVKDENAFYIPIVSYRVRNGSTKINCVYSIFTLEDELGCVRHEVEGKEIPFSQGIGLRGVRVELNAHGYVSFDVYRAVQGKTL</sequence>
<accession>A0A6L2ZRC8</accession>
<evidence type="ECO:0000256" key="1">
    <source>
        <dbReference type="SAM" id="MobiDB-lite"/>
    </source>
</evidence>